<dbReference type="RefSeq" id="WP_096611981.1">
    <property type="nucleotide sequence ID" value="NZ_NWVD01000003.1"/>
</dbReference>
<sequence length="892" mass="94625">MPERLIRLARHRTTIAVAAVLALVALGFAALARLTREIHFAQVRAALHDLSGTQVAMALGFTALSYLALTLYDVMALRIIGRPLPWRTAALASFTSYTLSHNLGLSLLTGGSARYRIYSAAGLDGPDVARVVGIASATFWAGIVTVAGLALALRDGALTIAGATIGADAAHAAGVGILALAAALVAACAVRRAPLRLWRLSVPLPGARQALAQIAIAALDTAAAAAALYVLIPGAQPALLPAFVLAYALGIVAAVVTHVPGGIGVFEAVVLAVIPGDRADLFAALIAYRVIYYLAPLALGVALLAWHEGRRHRALPARLLAEGRAVASGIAPLAMAAATFLGGGMLLLSGSLPSLHARMGVLGHILPLPFIEASHIAASLAGTGLLLMAPALYRRLDGAFVATRALLLAAAAFSLAKGIDVEEAIVCLALAGLLQWTRPAFYRRSALTQAPLTAGWIASIATIVALATWAGFFAYRRVPYADDLWWQVALKGDAPRFLRATLAVAVMLAGATIWRLMGPARVAAHPPADADAIARILATATRTDAMLALTGDKRFLLSDDETALLMYQVRGSSWIVMGDPVGAPAAWPALLWQMRDMADRAQGRLLLYQITAPMLDLAIGMGLEIIKYGEEAVVDLSAFTLDTPRLRSVRKAERAVARKGAEFRIVPAAAVPVIMDELARVSDEWVRAKRHEEKGFSLGRFDRDYLRHFDIALVLIDGRIVAFANLWLTADRSEASVDLMRQVDAAPPGTMDFLFVHLLQWAQARGYRRFTLGIAPLSGIEGRRLAPAWAKAAALVFRHGERFYGFRGLRAYKEKYAPEWEPRYIAGPHGLGMLKALRDLSRLVGRPMVEASSPHLVLPARPARGDGGADRPPTPPPAANNAAAATTAGVAA</sequence>
<name>A0A2A4HXP3_9SPHN</name>
<organism evidence="9 10">
    <name type="scientific">Sphingomonas ginsenosidimutans</name>
    <dbReference type="NCBI Taxonomy" id="862134"/>
    <lineage>
        <taxon>Bacteria</taxon>
        <taxon>Pseudomonadati</taxon>
        <taxon>Pseudomonadota</taxon>
        <taxon>Alphaproteobacteria</taxon>
        <taxon>Sphingomonadales</taxon>
        <taxon>Sphingomonadaceae</taxon>
        <taxon>Sphingomonas</taxon>
    </lineage>
</organism>
<keyword evidence="4 7" id="KW-1133">Transmembrane helix</keyword>
<feature type="transmembrane region" description="Helical" evidence="7">
    <location>
        <begin position="368"/>
        <end position="393"/>
    </location>
</feature>
<evidence type="ECO:0000256" key="1">
    <source>
        <dbReference type="ARBA" id="ARBA00004651"/>
    </source>
</evidence>
<feature type="transmembrane region" description="Helical" evidence="7">
    <location>
        <begin position="165"/>
        <end position="190"/>
    </location>
</feature>
<keyword evidence="10" id="KW-1185">Reference proteome</keyword>
<dbReference type="EMBL" id="NWVD01000003">
    <property type="protein sequence ID" value="PCG09124.1"/>
    <property type="molecule type" value="Genomic_DNA"/>
</dbReference>
<evidence type="ECO:0000313" key="9">
    <source>
        <dbReference type="EMBL" id="PCG09124.1"/>
    </source>
</evidence>
<keyword evidence="3 7" id="KW-0812">Transmembrane</keyword>
<feature type="domain" description="Phosphatidylglycerol lysyltransferase C-terminal" evidence="8">
    <location>
        <begin position="539"/>
        <end position="826"/>
    </location>
</feature>
<proteinExistence type="predicted"/>
<reference evidence="9 10" key="1">
    <citation type="submission" date="2017-09" db="EMBL/GenBank/DDBJ databases">
        <title>Sphingomonas ginsenosidimutans KACC 14949, whole genome shotgun sequence.</title>
        <authorList>
            <person name="Feng G."/>
            <person name="Zhu H."/>
        </authorList>
    </citation>
    <scope>NUCLEOTIDE SEQUENCE [LARGE SCALE GENOMIC DNA]</scope>
    <source>
        <strain evidence="9 10">KACC 14949</strain>
    </source>
</reference>
<evidence type="ECO:0000313" key="10">
    <source>
        <dbReference type="Proteomes" id="UP000218784"/>
    </source>
</evidence>
<dbReference type="GO" id="GO:0055091">
    <property type="term" value="P:phospholipid homeostasis"/>
    <property type="evidence" value="ECO:0007669"/>
    <property type="project" value="TreeGrafter"/>
</dbReference>
<dbReference type="InterPro" id="IPR016181">
    <property type="entry name" value="Acyl_CoA_acyltransferase"/>
</dbReference>
<evidence type="ECO:0000256" key="3">
    <source>
        <dbReference type="ARBA" id="ARBA00022692"/>
    </source>
</evidence>
<evidence type="ECO:0000256" key="7">
    <source>
        <dbReference type="SAM" id="Phobius"/>
    </source>
</evidence>
<feature type="transmembrane region" description="Helical" evidence="7">
    <location>
        <begin position="286"/>
        <end position="306"/>
    </location>
</feature>
<keyword evidence="9" id="KW-0808">Transferase</keyword>
<feature type="transmembrane region" description="Helical" evidence="7">
    <location>
        <begin position="89"/>
        <end position="108"/>
    </location>
</feature>
<evidence type="ECO:0000256" key="4">
    <source>
        <dbReference type="ARBA" id="ARBA00022989"/>
    </source>
</evidence>
<dbReference type="Proteomes" id="UP000218784">
    <property type="component" value="Unassembled WGS sequence"/>
</dbReference>
<dbReference type="AlphaFoldDB" id="A0A2A4HXP3"/>
<dbReference type="PANTHER" id="PTHR34697">
    <property type="entry name" value="PHOSPHATIDYLGLYCEROL LYSYLTRANSFERASE"/>
    <property type="match status" value="1"/>
</dbReference>
<dbReference type="GO" id="GO:0005886">
    <property type="term" value="C:plasma membrane"/>
    <property type="evidence" value="ECO:0007669"/>
    <property type="project" value="UniProtKB-SubCell"/>
</dbReference>
<keyword evidence="2" id="KW-1003">Cell membrane</keyword>
<dbReference type="InterPro" id="IPR024320">
    <property type="entry name" value="LPG_synthase_C"/>
</dbReference>
<dbReference type="Pfam" id="PF09924">
    <property type="entry name" value="LPG_synthase_C"/>
    <property type="match status" value="1"/>
</dbReference>
<evidence type="ECO:0000259" key="8">
    <source>
        <dbReference type="Pfam" id="PF09924"/>
    </source>
</evidence>
<feature type="transmembrane region" description="Helical" evidence="7">
    <location>
        <begin position="326"/>
        <end position="348"/>
    </location>
</feature>
<evidence type="ECO:0000256" key="6">
    <source>
        <dbReference type="SAM" id="MobiDB-lite"/>
    </source>
</evidence>
<accession>A0A2A4HXP3</accession>
<feature type="transmembrane region" description="Helical" evidence="7">
    <location>
        <begin position="210"/>
        <end position="232"/>
    </location>
</feature>
<feature type="transmembrane region" description="Helical" evidence="7">
    <location>
        <begin position="55"/>
        <end position="77"/>
    </location>
</feature>
<feature type="transmembrane region" description="Helical" evidence="7">
    <location>
        <begin position="128"/>
        <end position="153"/>
    </location>
</feature>
<dbReference type="PANTHER" id="PTHR34697:SF2">
    <property type="entry name" value="PHOSPHATIDYLGLYCEROL LYSYLTRANSFERASE"/>
    <property type="match status" value="1"/>
</dbReference>
<comment type="subcellular location">
    <subcellularLocation>
        <location evidence="1">Cell membrane</location>
        <topology evidence="1">Multi-pass membrane protein</topology>
    </subcellularLocation>
</comment>
<dbReference type="GO" id="GO:0016755">
    <property type="term" value="F:aminoacyltransferase activity"/>
    <property type="evidence" value="ECO:0007669"/>
    <property type="project" value="TreeGrafter"/>
</dbReference>
<feature type="transmembrane region" description="Helical" evidence="7">
    <location>
        <begin position="496"/>
        <end position="517"/>
    </location>
</feature>
<feature type="transmembrane region" description="Helical" evidence="7">
    <location>
        <begin position="244"/>
        <end position="274"/>
    </location>
</feature>
<comment type="caution">
    <text evidence="9">The sequence shown here is derived from an EMBL/GenBank/DDBJ whole genome shotgun (WGS) entry which is preliminary data.</text>
</comment>
<keyword evidence="5 7" id="KW-0472">Membrane</keyword>
<dbReference type="InterPro" id="IPR051211">
    <property type="entry name" value="PG_lysyltransferase"/>
</dbReference>
<feature type="region of interest" description="Disordered" evidence="6">
    <location>
        <begin position="859"/>
        <end position="892"/>
    </location>
</feature>
<feature type="transmembrane region" description="Helical" evidence="7">
    <location>
        <begin position="405"/>
        <end position="434"/>
    </location>
</feature>
<protein>
    <submittedName>
        <fullName evidence="9">GNAT family N-acetyltransferase</fullName>
    </submittedName>
</protein>
<dbReference type="SUPFAM" id="SSF55729">
    <property type="entry name" value="Acyl-CoA N-acyltransferases (Nat)"/>
    <property type="match status" value="1"/>
</dbReference>
<evidence type="ECO:0000256" key="5">
    <source>
        <dbReference type="ARBA" id="ARBA00023136"/>
    </source>
</evidence>
<evidence type="ECO:0000256" key="2">
    <source>
        <dbReference type="ARBA" id="ARBA00022475"/>
    </source>
</evidence>
<feature type="compositionally biased region" description="Low complexity" evidence="6">
    <location>
        <begin position="879"/>
        <end position="892"/>
    </location>
</feature>
<gene>
    <name evidence="9" type="ORF">COA17_09545</name>
</gene>
<dbReference type="NCBIfam" id="NF033480">
    <property type="entry name" value="bifunc_MprF"/>
    <property type="match status" value="1"/>
</dbReference>
<feature type="transmembrane region" description="Helical" evidence="7">
    <location>
        <begin position="454"/>
        <end position="475"/>
    </location>
</feature>